<organism evidence="11">
    <name type="scientific">Cupriavidus necator</name>
    <name type="common">Alcaligenes eutrophus</name>
    <name type="synonym">Ralstonia eutropha</name>
    <dbReference type="NCBI Taxonomy" id="106590"/>
    <lineage>
        <taxon>Bacteria</taxon>
        <taxon>Pseudomonadati</taxon>
        <taxon>Pseudomonadota</taxon>
        <taxon>Betaproteobacteria</taxon>
        <taxon>Burkholderiales</taxon>
        <taxon>Burkholderiaceae</taxon>
        <taxon>Cupriavidus</taxon>
    </lineage>
</organism>
<comment type="similarity">
    <text evidence="7 8">Belongs to the PINc/VapC protein family.</text>
</comment>
<dbReference type="PANTHER" id="PTHR33653:SF1">
    <property type="entry name" value="RIBONUCLEASE VAPC2"/>
    <property type="match status" value="1"/>
</dbReference>
<reference evidence="11" key="1">
    <citation type="submission" date="2016-09" db="EMBL/GenBank/DDBJ databases">
        <authorList>
            <person name="Capua I."/>
            <person name="De Benedictis P."/>
            <person name="Joannis T."/>
            <person name="Lombin L.H."/>
            <person name="Cattoli G."/>
        </authorList>
    </citation>
    <scope>NUCLEOTIDE SEQUENCE</scope>
    <source>
        <strain evidence="11">B9</strain>
    </source>
</reference>
<evidence type="ECO:0000256" key="1">
    <source>
        <dbReference type="ARBA" id="ARBA00001946"/>
    </source>
</evidence>
<keyword evidence="5 8" id="KW-0378">Hydrolase</keyword>
<evidence type="ECO:0000313" key="11">
    <source>
        <dbReference type="EMBL" id="SCU80068.1"/>
    </source>
</evidence>
<dbReference type="AlphaFoldDB" id="A0A1K0IKF1"/>
<dbReference type="InterPro" id="IPR022907">
    <property type="entry name" value="VapC_family"/>
</dbReference>
<evidence type="ECO:0000256" key="3">
    <source>
        <dbReference type="ARBA" id="ARBA00022722"/>
    </source>
</evidence>
<dbReference type="SUPFAM" id="SSF88723">
    <property type="entry name" value="PIN domain-like"/>
    <property type="match status" value="1"/>
</dbReference>
<comment type="function">
    <text evidence="8">Toxic component of a toxin-antitoxin (TA) system. An RNase.</text>
</comment>
<proteinExistence type="inferred from homology"/>
<dbReference type="Pfam" id="PF01850">
    <property type="entry name" value="PIN"/>
    <property type="match status" value="1"/>
</dbReference>
<feature type="domain" description="PIN" evidence="10">
    <location>
        <begin position="4"/>
        <end position="124"/>
    </location>
</feature>
<feature type="binding site" evidence="8">
    <location>
        <position position="7"/>
    </location>
    <ligand>
        <name>Mg(2+)</name>
        <dbReference type="ChEBI" id="CHEBI:18420"/>
    </ligand>
</feature>
<keyword evidence="8" id="KW-0800">Toxin</keyword>
<name>A0A1K0IKF1_CUPNE</name>
<evidence type="ECO:0000256" key="9">
    <source>
        <dbReference type="SAM" id="Phobius"/>
    </source>
</evidence>
<accession>A0A1K0IKF1</accession>
<sequence>MTRYMLDTNIVSHLLRAHPAVVARVTAAPMVALCLSAITGAELMYGLAKRPGAARLARAVDELLRRVEVLPWTPSVMAGYGETRAALESQGPPMGALDLLIAAHALETGAVLVTNDQAFRRVPGLVVEDWTVPTGN</sequence>
<evidence type="ECO:0000256" key="6">
    <source>
        <dbReference type="ARBA" id="ARBA00022842"/>
    </source>
</evidence>
<evidence type="ECO:0000256" key="7">
    <source>
        <dbReference type="ARBA" id="ARBA00038093"/>
    </source>
</evidence>
<evidence type="ECO:0000256" key="5">
    <source>
        <dbReference type="ARBA" id="ARBA00022801"/>
    </source>
</evidence>
<evidence type="ECO:0000256" key="4">
    <source>
        <dbReference type="ARBA" id="ARBA00022723"/>
    </source>
</evidence>
<dbReference type="GO" id="GO:0004540">
    <property type="term" value="F:RNA nuclease activity"/>
    <property type="evidence" value="ECO:0007669"/>
    <property type="project" value="InterPro"/>
</dbReference>
<gene>
    <name evidence="8 11" type="primary">vapC</name>
    <name evidence="11" type="ORF">CNECB9_3940034</name>
</gene>
<keyword evidence="4 8" id="KW-0479">Metal-binding</keyword>
<dbReference type="HAMAP" id="MF_00265">
    <property type="entry name" value="VapC_Nob1"/>
    <property type="match status" value="1"/>
</dbReference>
<comment type="cofactor">
    <cofactor evidence="1 8">
        <name>Mg(2+)</name>
        <dbReference type="ChEBI" id="CHEBI:18420"/>
    </cofactor>
</comment>
<keyword evidence="3 8" id="KW-0540">Nuclease</keyword>
<keyword evidence="9" id="KW-0812">Transmembrane</keyword>
<dbReference type="InterPro" id="IPR002716">
    <property type="entry name" value="PIN_dom"/>
</dbReference>
<dbReference type="EC" id="3.1.-.-" evidence="8"/>
<dbReference type="InterPro" id="IPR050556">
    <property type="entry name" value="Type_II_TA_system_RNase"/>
</dbReference>
<dbReference type="PANTHER" id="PTHR33653">
    <property type="entry name" value="RIBONUCLEASE VAPC2"/>
    <property type="match status" value="1"/>
</dbReference>
<feature type="binding site" evidence="8">
    <location>
        <position position="98"/>
    </location>
    <ligand>
        <name>Mg(2+)</name>
        <dbReference type="ChEBI" id="CHEBI:18420"/>
    </ligand>
</feature>
<dbReference type="GO" id="GO:0000287">
    <property type="term" value="F:magnesium ion binding"/>
    <property type="evidence" value="ECO:0007669"/>
    <property type="project" value="UniProtKB-UniRule"/>
</dbReference>
<dbReference type="InterPro" id="IPR029060">
    <property type="entry name" value="PIN-like_dom_sf"/>
</dbReference>
<dbReference type="GO" id="GO:0016787">
    <property type="term" value="F:hydrolase activity"/>
    <property type="evidence" value="ECO:0007669"/>
    <property type="project" value="UniProtKB-KW"/>
</dbReference>
<protein>
    <recommendedName>
        <fullName evidence="8">Ribonuclease VapC</fullName>
        <shortName evidence="8">RNase VapC</shortName>
        <ecNumber evidence="8">3.1.-.-</ecNumber>
    </recommendedName>
    <alternativeName>
        <fullName evidence="8">Toxin VapC</fullName>
    </alternativeName>
</protein>
<keyword evidence="9" id="KW-0472">Membrane</keyword>
<dbReference type="GO" id="GO:0090729">
    <property type="term" value="F:toxin activity"/>
    <property type="evidence" value="ECO:0007669"/>
    <property type="project" value="UniProtKB-KW"/>
</dbReference>
<keyword evidence="2 8" id="KW-1277">Toxin-antitoxin system</keyword>
<evidence type="ECO:0000259" key="10">
    <source>
        <dbReference type="Pfam" id="PF01850"/>
    </source>
</evidence>
<keyword evidence="9" id="KW-1133">Transmembrane helix</keyword>
<evidence type="ECO:0000256" key="2">
    <source>
        <dbReference type="ARBA" id="ARBA00022649"/>
    </source>
</evidence>
<feature type="transmembrane region" description="Helical" evidence="9">
    <location>
        <begin position="20"/>
        <end position="48"/>
    </location>
</feature>
<evidence type="ECO:0000256" key="8">
    <source>
        <dbReference type="HAMAP-Rule" id="MF_00265"/>
    </source>
</evidence>
<dbReference type="CDD" id="cd18740">
    <property type="entry name" value="PIN_VapC4-5_FitB-like"/>
    <property type="match status" value="1"/>
</dbReference>
<dbReference type="EMBL" id="FMSH01000328">
    <property type="protein sequence ID" value="SCU80068.1"/>
    <property type="molecule type" value="Genomic_DNA"/>
</dbReference>
<keyword evidence="6 8" id="KW-0460">Magnesium</keyword>
<dbReference type="Gene3D" id="3.40.50.1010">
    <property type="entry name" value="5'-nuclease"/>
    <property type="match status" value="1"/>
</dbReference>